<protein>
    <submittedName>
        <fullName evidence="1">DUF2242 domain-containing protein</fullName>
    </submittedName>
</protein>
<dbReference type="EMBL" id="JBBUTF010000006">
    <property type="protein sequence ID" value="MEK8025971.1"/>
    <property type="molecule type" value="Genomic_DNA"/>
</dbReference>
<proteinExistence type="predicted"/>
<reference evidence="1 2" key="1">
    <citation type="submission" date="2024-04" db="EMBL/GenBank/DDBJ databases">
        <title>Novel species of the genus Ideonella isolated from streams.</title>
        <authorList>
            <person name="Lu H."/>
        </authorList>
    </citation>
    <scope>NUCLEOTIDE SEQUENCE [LARGE SCALE GENOMIC DNA]</scope>
    <source>
        <strain evidence="1 2">BYS139W</strain>
    </source>
</reference>
<sequence length="194" mass="20540">MPRPTPSPRPRRLGVAAALAVALTLVGGCGTTSSSGNLKVYQQEQFEPGETFSRMFDASVSQTCEAARRALLSQGYIVTVLRPDAINGSKNFQPGGEAHVQITFNIVCTDDGNQGKLSSAYVSATQDRYTLKKSPNSASVGVSAIGSLSIPFASTDDSLVKVASETIPAGVFYDRFFALMASHLKELQMDAAVD</sequence>
<dbReference type="RefSeq" id="WP_341373846.1">
    <property type="nucleotide sequence ID" value="NZ_JBBUTF010000006.1"/>
</dbReference>
<evidence type="ECO:0000313" key="2">
    <source>
        <dbReference type="Proteomes" id="UP001368500"/>
    </source>
</evidence>
<keyword evidence="2" id="KW-1185">Reference proteome</keyword>
<dbReference type="Proteomes" id="UP001368500">
    <property type="component" value="Unassembled WGS sequence"/>
</dbReference>
<name>A0ABU9B8B6_9BURK</name>
<organism evidence="1 2">
    <name type="scientific">Pseudaquabacterium rugosum</name>
    <dbReference type="NCBI Taxonomy" id="2984194"/>
    <lineage>
        <taxon>Bacteria</taxon>
        <taxon>Pseudomonadati</taxon>
        <taxon>Pseudomonadota</taxon>
        <taxon>Betaproteobacteria</taxon>
        <taxon>Burkholderiales</taxon>
        <taxon>Sphaerotilaceae</taxon>
        <taxon>Pseudaquabacterium</taxon>
    </lineage>
</organism>
<gene>
    <name evidence="1" type="ORF">AACH11_08350</name>
</gene>
<accession>A0ABU9B8B6</accession>
<comment type="caution">
    <text evidence="1">The sequence shown here is derived from an EMBL/GenBank/DDBJ whole genome shotgun (WGS) entry which is preliminary data.</text>
</comment>
<dbReference type="Pfam" id="PF10001">
    <property type="entry name" value="DUF2242"/>
    <property type="match status" value="1"/>
</dbReference>
<evidence type="ECO:0000313" key="1">
    <source>
        <dbReference type="EMBL" id="MEK8025971.1"/>
    </source>
</evidence>
<dbReference type="InterPro" id="IPR018718">
    <property type="entry name" value="DUF2242"/>
</dbReference>
<dbReference type="PROSITE" id="PS51257">
    <property type="entry name" value="PROKAR_LIPOPROTEIN"/>
    <property type="match status" value="1"/>
</dbReference>